<evidence type="ECO:0000313" key="3">
    <source>
        <dbReference type="Proteomes" id="UP000295600"/>
    </source>
</evidence>
<accession>A0A4V2SE60</accession>
<gene>
    <name evidence="2" type="ORF">EV202_1407</name>
</gene>
<feature type="transmembrane region" description="Helical" evidence="1">
    <location>
        <begin position="7"/>
        <end position="26"/>
    </location>
</feature>
<organism evidence="2 3">
    <name type="scientific">Prevotella heparinolytica</name>
    <dbReference type="NCBI Taxonomy" id="28113"/>
    <lineage>
        <taxon>Bacteria</taxon>
        <taxon>Pseudomonadati</taxon>
        <taxon>Bacteroidota</taxon>
        <taxon>Bacteroidia</taxon>
        <taxon>Bacteroidales</taxon>
        <taxon>Bacteroidaceae</taxon>
        <taxon>Bacteroides</taxon>
    </lineage>
</organism>
<proteinExistence type="predicted"/>
<evidence type="ECO:0000313" key="2">
    <source>
        <dbReference type="EMBL" id="TCO86783.1"/>
    </source>
</evidence>
<comment type="caution">
    <text evidence="2">The sequence shown here is derived from an EMBL/GenBank/DDBJ whole genome shotgun (WGS) entry which is preliminary data.</text>
</comment>
<protein>
    <submittedName>
        <fullName evidence="2">Uncharacterized protein</fullName>
    </submittedName>
</protein>
<keyword evidence="1" id="KW-1133">Transmembrane helix</keyword>
<dbReference type="Proteomes" id="UP000295600">
    <property type="component" value="Unassembled WGS sequence"/>
</dbReference>
<evidence type="ECO:0000256" key="1">
    <source>
        <dbReference type="SAM" id="Phobius"/>
    </source>
</evidence>
<keyword evidence="1" id="KW-0812">Transmembrane</keyword>
<name>A0A4V2SE60_9BACE</name>
<reference evidence="2 3" key="1">
    <citation type="submission" date="2019-03" db="EMBL/GenBank/DDBJ databases">
        <title>Genomic Encyclopedia of Type Strains, Phase IV (KMG-IV): sequencing the most valuable type-strain genomes for metagenomic binning, comparative biology and taxonomic classification.</title>
        <authorList>
            <person name="Goeker M."/>
        </authorList>
    </citation>
    <scope>NUCLEOTIDE SEQUENCE [LARGE SCALE GENOMIC DNA]</scope>
    <source>
        <strain evidence="2 3">DSM 23917</strain>
    </source>
</reference>
<dbReference type="EMBL" id="SLXB01000040">
    <property type="protein sequence ID" value="TCO86783.1"/>
    <property type="molecule type" value="Genomic_DNA"/>
</dbReference>
<keyword evidence="1" id="KW-0472">Membrane</keyword>
<sequence>MYGYDKSFAFSGEFMLLCVYFFVMQLSCLETLLSPLDIYGEAQN</sequence>
<dbReference type="AlphaFoldDB" id="A0A4V2SE60"/>